<organism evidence="2 3">
    <name type="scientific">Decorospora gaudefroyi</name>
    <dbReference type="NCBI Taxonomy" id="184978"/>
    <lineage>
        <taxon>Eukaryota</taxon>
        <taxon>Fungi</taxon>
        <taxon>Dikarya</taxon>
        <taxon>Ascomycota</taxon>
        <taxon>Pezizomycotina</taxon>
        <taxon>Dothideomycetes</taxon>
        <taxon>Pleosporomycetidae</taxon>
        <taxon>Pleosporales</taxon>
        <taxon>Pleosporineae</taxon>
        <taxon>Pleosporaceae</taxon>
        <taxon>Decorospora</taxon>
    </lineage>
</organism>
<feature type="compositionally biased region" description="Polar residues" evidence="1">
    <location>
        <begin position="210"/>
        <end position="226"/>
    </location>
</feature>
<evidence type="ECO:0000256" key="1">
    <source>
        <dbReference type="SAM" id="MobiDB-lite"/>
    </source>
</evidence>
<feature type="compositionally biased region" description="Polar residues" evidence="1">
    <location>
        <begin position="1"/>
        <end position="15"/>
    </location>
</feature>
<dbReference type="AlphaFoldDB" id="A0A6A5KSG9"/>
<feature type="region of interest" description="Disordered" evidence="1">
    <location>
        <begin position="146"/>
        <end position="271"/>
    </location>
</feature>
<gene>
    <name evidence="2" type="ORF">BDW02DRAFT_594863</name>
</gene>
<feature type="compositionally biased region" description="Polar residues" evidence="1">
    <location>
        <begin position="31"/>
        <end position="40"/>
    </location>
</feature>
<evidence type="ECO:0000313" key="2">
    <source>
        <dbReference type="EMBL" id="KAF1838201.1"/>
    </source>
</evidence>
<keyword evidence="3" id="KW-1185">Reference proteome</keyword>
<sequence>MSETHPSEQPSTKPVDTTAAKPNQVAKDVTDPTSKATGSTIDGLAGIVSESQPSKTTPNASIDSTKVGASTKPTSGGQSSTSTRRVSRPAVIKDSISAPDSFEHPDHPTDADAEVAAAMRKRGEHIKNQICGNSLHTFYDKAKAIAPKKDRARKASRMQKRDKAMHCKLDRRGCFPERRGEAEPTGNSAFARKTKIANQRMAMQRRRETSVNPTSSNGSIAPNNRAGSVIPGDESPGHTKTSRVDQGSRTSPHPKPLQLTPPAQVQTPINS</sequence>
<dbReference type="EMBL" id="ML975254">
    <property type="protein sequence ID" value="KAF1838201.1"/>
    <property type="molecule type" value="Genomic_DNA"/>
</dbReference>
<reference evidence="2" key="1">
    <citation type="submission" date="2020-01" db="EMBL/GenBank/DDBJ databases">
        <authorList>
            <consortium name="DOE Joint Genome Institute"/>
            <person name="Haridas S."/>
            <person name="Albert R."/>
            <person name="Binder M."/>
            <person name="Bloem J."/>
            <person name="Labutti K."/>
            <person name="Salamov A."/>
            <person name="Andreopoulos B."/>
            <person name="Baker S.E."/>
            <person name="Barry K."/>
            <person name="Bills G."/>
            <person name="Bluhm B.H."/>
            <person name="Cannon C."/>
            <person name="Castanera R."/>
            <person name="Culley D.E."/>
            <person name="Daum C."/>
            <person name="Ezra D."/>
            <person name="Gonzalez J.B."/>
            <person name="Henrissat B."/>
            <person name="Kuo A."/>
            <person name="Liang C."/>
            <person name="Lipzen A."/>
            <person name="Lutzoni F."/>
            <person name="Magnuson J."/>
            <person name="Mondo S."/>
            <person name="Nolan M."/>
            <person name="Ohm R."/>
            <person name="Pangilinan J."/>
            <person name="Park H.-J."/>
            <person name="Ramirez L."/>
            <person name="Alfaro M."/>
            <person name="Sun H."/>
            <person name="Tritt A."/>
            <person name="Yoshinaga Y."/>
            <person name="Zwiers L.-H."/>
            <person name="Turgeon B.G."/>
            <person name="Goodwin S.B."/>
            <person name="Spatafora J.W."/>
            <person name="Crous P.W."/>
            <person name="Grigoriev I.V."/>
        </authorList>
    </citation>
    <scope>NUCLEOTIDE SEQUENCE</scope>
    <source>
        <strain evidence="2">P77</strain>
    </source>
</reference>
<protein>
    <submittedName>
        <fullName evidence="2">Uncharacterized protein</fullName>
    </submittedName>
</protein>
<name>A0A6A5KSG9_9PLEO</name>
<evidence type="ECO:0000313" key="3">
    <source>
        <dbReference type="Proteomes" id="UP000800040"/>
    </source>
</evidence>
<feature type="compositionally biased region" description="Low complexity" evidence="1">
    <location>
        <begin position="70"/>
        <end position="84"/>
    </location>
</feature>
<accession>A0A6A5KSG9</accession>
<proteinExistence type="predicted"/>
<feature type="compositionally biased region" description="Polar residues" evidence="1">
    <location>
        <begin position="49"/>
        <end position="68"/>
    </location>
</feature>
<feature type="compositionally biased region" description="Polar residues" evidence="1">
    <location>
        <begin position="261"/>
        <end position="271"/>
    </location>
</feature>
<dbReference type="Proteomes" id="UP000800040">
    <property type="component" value="Unassembled WGS sequence"/>
</dbReference>
<feature type="compositionally biased region" description="Basic and acidic residues" evidence="1">
    <location>
        <begin position="159"/>
        <end position="182"/>
    </location>
</feature>
<feature type="region of interest" description="Disordered" evidence="1">
    <location>
        <begin position="1"/>
        <end position="109"/>
    </location>
</feature>